<dbReference type="Gene3D" id="1.20.1280.170">
    <property type="entry name" value="Exocyst complex component Exo70"/>
    <property type="match status" value="1"/>
</dbReference>
<evidence type="ECO:0000259" key="5">
    <source>
        <dbReference type="Pfam" id="PF03081"/>
    </source>
</evidence>
<feature type="domain" description="Exocyst complex subunit Exo70 C-terminal" evidence="5">
    <location>
        <begin position="246"/>
        <end position="623"/>
    </location>
</feature>
<evidence type="ECO:0000256" key="3">
    <source>
        <dbReference type="ARBA" id="ARBA00022483"/>
    </source>
</evidence>
<dbReference type="InterPro" id="IPR004140">
    <property type="entry name" value="Exo70"/>
</dbReference>
<reference evidence="7" key="2">
    <citation type="journal article" date="2009" name="Genome Res.">
        <title>Comparative genomic analyses of the human fungal pathogens Coccidioides and their relatives.</title>
        <authorList>
            <person name="Sharpton T.J."/>
            <person name="Stajich J.E."/>
            <person name="Rounsley S.D."/>
            <person name="Gardner M.J."/>
            <person name="Wortman J.R."/>
            <person name="Jordar V.S."/>
            <person name="Maiti R."/>
            <person name="Kodira C.D."/>
            <person name="Neafsey D.E."/>
            <person name="Zeng Q."/>
            <person name="Hung C.-Y."/>
            <person name="McMahan C."/>
            <person name="Muszewska A."/>
            <person name="Grynberg M."/>
            <person name="Mandel M.A."/>
            <person name="Kellner E.M."/>
            <person name="Barker B.M."/>
            <person name="Galgiani J.N."/>
            <person name="Orbach M.J."/>
            <person name="Kirkland T.N."/>
            <person name="Cole G.T."/>
            <person name="Henn M.R."/>
            <person name="Birren B.W."/>
            <person name="Taylor J.W."/>
        </authorList>
    </citation>
    <scope>NUCLEOTIDE SEQUENCE [LARGE SCALE GENOMIC DNA]</scope>
    <source>
        <strain evidence="7">RMSCC 3488</strain>
    </source>
</reference>
<dbReference type="PANTHER" id="PTHR12542">
    <property type="entry name" value="EXOCYST COMPLEX PROTEIN EXO70"/>
    <property type="match status" value="1"/>
</dbReference>
<evidence type="ECO:0000256" key="2">
    <source>
        <dbReference type="ARBA" id="ARBA00022448"/>
    </source>
</evidence>
<comment type="similarity">
    <text evidence="1 4">Belongs to the EXO70 family.</text>
</comment>
<keyword evidence="3 4" id="KW-0268">Exocytosis</keyword>
<comment type="subcellular location">
    <subcellularLocation>
        <location evidence="4">Bud</location>
    </subcellularLocation>
    <subcellularLocation>
        <location evidence="4">Bud neck</location>
    </subcellularLocation>
</comment>
<keyword evidence="2 4" id="KW-0813">Transport</keyword>
<sequence length="626" mass="68868">MVAPRNAVHAEESAEVEVLYADLDKLNSLTKRIQGSLSRLEASGNVVKDAIGPIYNNTQSLQVTSTNIDKINEAIERLRRPLDVKGREESIIRAGPEDAGLTQYLGALNRINIALTDFHATKLRSNQKAISDFTALLSTGSQQIQSLYRSILQENVGTLEPLHYLTKQLAFPSIPSDKAEDLAPLCTAISNASKNVNPGSQNENPAITIYAETRGPYLTSSLQNLATASISTAKRRPTDGPYKQGTNGIGVYATGIEGMFAAEYESVVSIFPPDQQGKALQSTCRSALAEFSKTLRELNMYIKSNLMTDCFLAFEIIEIVTSLSYRLDSKTGELKNLFFEALRPIRETAKSSLSELLEETRRKASSISVLPNDGAPVPLVNEVMSSLSTLTAYSAPLASILTSLGDGNWKPSSSTNNTPLDVNPDSSTILSHFILDMIDALLSALDLRARSFLRTKSTVGVFLSNCVCVVDRSIRSSSELSKYLSTPENESRLEVWRKKAVSIYIDAWREPSSQLLDVQYTSRGARPTSGGPVDSTAIVKSLSSKDRDVIKDKFKAFNSSFEDLIARHQSYYIERQVRTALAKEVQSLIEPLYARFWDRYHEIDKGRGKYVKYDKGGLAAQLAALS</sequence>
<gene>
    <name evidence="6" type="ORF">CPAG_07133</name>
</gene>
<dbReference type="InterPro" id="IPR016159">
    <property type="entry name" value="Cullin_repeat-like_dom_sf"/>
</dbReference>
<dbReference type="Proteomes" id="UP000054567">
    <property type="component" value="Unassembled WGS sequence"/>
</dbReference>
<dbReference type="InterPro" id="IPR046364">
    <property type="entry name" value="Exo70_C"/>
</dbReference>
<accession>A0A0J6IG79</accession>
<reference evidence="7" key="3">
    <citation type="journal article" date="2010" name="Genome Res.">
        <title>Population genomic sequencing of Coccidioides fungi reveals recent hybridization and transposon control.</title>
        <authorList>
            <person name="Neafsey D.E."/>
            <person name="Barker B.M."/>
            <person name="Sharpton T.J."/>
            <person name="Stajich J.E."/>
            <person name="Park D.J."/>
            <person name="Whiston E."/>
            <person name="Hung C.-Y."/>
            <person name="McMahan C."/>
            <person name="White J."/>
            <person name="Sykes S."/>
            <person name="Heiman D."/>
            <person name="Young S."/>
            <person name="Zeng Q."/>
            <person name="Abouelleil A."/>
            <person name="Aftuck L."/>
            <person name="Bessette D."/>
            <person name="Brown A."/>
            <person name="FitzGerald M."/>
            <person name="Lui A."/>
            <person name="Macdonald J.P."/>
            <person name="Priest M."/>
            <person name="Orbach M.J."/>
            <person name="Galgiani J.N."/>
            <person name="Kirkland T.N."/>
            <person name="Cole G.T."/>
            <person name="Birren B.W."/>
            <person name="Henn M.R."/>
            <person name="Taylor J.W."/>
            <person name="Rounsley S.D."/>
        </authorList>
    </citation>
    <scope>NUCLEOTIDE SEQUENCE [LARGE SCALE GENOMIC DNA]</scope>
    <source>
        <strain evidence="7">RMSCC 3488</strain>
    </source>
</reference>
<dbReference type="GO" id="GO:0005546">
    <property type="term" value="F:phosphatidylinositol-4,5-bisphosphate binding"/>
    <property type="evidence" value="ECO:0007669"/>
    <property type="project" value="InterPro"/>
</dbReference>
<proteinExistence type="inferred from homology"/>
<evidence type="ECO:0000256" key="4">
    <source>
        <dbReference type="RuleBase" id="RU365026"/>
    </source>
</evidence>
<name>A0A0J6IG79_COCPO</name>
<comment type="function">
    <text evidence="4">Involved in the secretory pathway as part of the exocyst complex which tethers secretory vesicles to the sites of exocytosis. Also plays a role in the assembly of the exocyst.</text>
</comment>
<evidence type="ECO:0000313" key="7">
    <source>
        <dbReference type="Proteomes" id="UP000054567"/>
    </source>
</evidence>
<organism evidence="6 7">
    <name type="scientific">Coccidioides posadasii RMSCC 3488</name>
    <dbReference type="NCBI Taxonomy" id="454284"/>
    <lineage>
        <taxon>Eukaryota</taxon>
        <taxon>Fungi</taxon>
        <taxon>Dikarya</taxon>
        <taxon>Ascomycota</taxon>
        <taxon>Pezizomycotina</taxon>
        <taxon>Eurotiomycetes</taxon>
        <taxon>Eurotiomycetidae</taxon>
        <taxon>Onygenales</taxon>
        <taxon>Onygenaceae</taxon>
        <taxon>Coccidioides</taxon>
    </lineage>
</organism>
<dbReference type="AlphaFoldDB" id="A0A0J6IG79"/>
<dbReference type="GO" id="GO:0005935">
    <property type="term" value="C:cellular bud neck"/>
    <property type="evidence" value="ECO:0007669"/>
    <property type="project" value="UniProtKB-SubCell"/>
</dbReference>
<dbReference type="GO" id="GO:0006887">
    <property type="term" value="P:exocytosis"/>
    <property type="evidence" value="ECO:0007669"/>
    <property type="project" value="UniProtKB-KW"/>
</dbReference>
<dbReference type="OrthoDB" id="1922221at2759"/>
<evidence type="ECO:0000256" key="1">
    <source>
        <dbReference type="ARBA" id="ARBA00006756"/>
    </source>
</evidence>
<dbReference type="PANTHER" id="PTHR12542:SF41">
    <property type="entry name" value="EXOCYST COMPLEX COMPONENT 7"/>
    <property type="match status" value="1"/>
</dbReference>
<reference evidence="6 7" key="1">
    <citation type="submission" date="2007-06" db="EMBL/GenBank/DDBJ databases">
        <title>The Genome Sequence of Coccidioides posadasii RMSCC_3488.</title>
        <authorList>
            <consortium name="Coccidioides Genome Resources Consortium"/>
            <consortium name="The Broad Institute Genome Sequencing Platform"/>
            <person name="Henn M.R."/>
            <person name="Sykes S."/>
            <person name="Young S."/>
            <person name="Jaffe D."/>
            <person name="Berlin A."/>
            <person name="Alvarez P."/>
            <person name="Butler J."/>
            <person name="Gnerre S."/>
            <person name="Grabherr M."/>
            <person name="Mauceli E."/>
            <person name="Brockman W."/>
            <person name="Kodira C."/>
            <person name="Alvarado L."/>
            <person name="Zeng Q."/>
            <person name="Crawford M."/>
            <person name="Antoine C."/>
            <person name="Devon K."/>
            <person name="Galgiani J."/>
            <person name="Orsborn K."/>
            <person name="Lewis M.L."/>
            <person name="Nusbaum C."/>
            <person name="Galagan J."/>
            <person name="Birren B."/>
        </authorList>
    </citation>
    <scope>NUCLEOTIDE SEQUENCE [LARGE SCALE GENOMIC DNA]</scope>
    <source>
        <strain evidence="6 7">RMSCC 3488</strain>
    </source>
</reference>
<dbReference type="SUPFAM" id="SSF74788">
    <property type="entry name" value="Cullin repeat-like"/>
    <property type="match status" value="1"/>
</dbReference>
<evidence type="ECO:0000313" key="6">
    <source>
        <dbReference type="EMBL" id="KMM70822.1"/>
    </source>
</evidence>
<dbReference type="Pfam" id="PF20669">
    <property type="entry name" value="Exo70_N"/>
    <property type="match status" value="1"/>
</dbReference>
<dbReference type="VEuPathDB" id="FungiDB:CPAG_07133"/>
<protein>
    <recommendedName>
        <fullName evidence="4">Exocyst complex protein EXO70</fullName>
    </recommendedName>
</protein>
<dbReference type="EMBL" id="DS268112">
    <property type="protein sequence ID" value="KMM70822.1"/>
    <property type="molecule type" value="Genomic_DNA"/>
</dbReference>
<dbReference type="GO" id="GO:0000145">
    <property type="term" value="C:exocyst"/>
    <property type="evidence" value="ECO:0007669"/>
    <property type="project" value="InterPro"/>
</dbReference>
<keyword evidence="4" id="KW-0653">Protein transport</keyword>
<dbReference type="GO" id="GO:0015031">
    <property type="term" value="P:protein transport"/>
    <property type="evidence" value="ECO:0007669"/>
    <property type="project" value="UniProtKB-KW"/>
</dbReference>
<dbReference type="Pfam" id="PF03081">
    <property type="entry name" value="Exo70_C"/>
    <property type="match status" value="1"/>
</dbReference>